<dbReference type="EMBL" id="MTYJ01000570">
    <property type="protein sequence ID" value="OWA55181.1"/>
    <property type="molecule type" value="Genomic_DNA"/>
</dbReference>
<proteinExistence type="predicted"/>
<name>A0A9X6NQY9_HYPEX</name>
<dbReference type="AlphaFoldDB" id="A0A9X6NQY9"/>
<gene>
    <name evidence="2" type="ORF">BV898_19568</name>
</gene>
<keyword evidence="3" id="KW-1185">Reference proteome</keyword>
<comment type="caution">
    <text evidence="2">The sequence shown here is derived from an EMBL/GenBank/DDBJ whole genome shotgun (WGS) entry which is preliminary data.</text>
</comment>
<evidence type="ECO:0000313" key="2">
    <source>
        <dbReference type="EMBL" id="OWA55181.1"/>
    </source>
</evidence>
<dbReference type="Proteomes" id="UP000192578">
    <property type="component" value="Unassembled WGS sequence"/>
</dbReference>
<evidence type="ECO:0000256" key="1">
    <source>
        <dbReference type="SAM" id="MobiDB-lite"/>
    </source>
</evidence>
<accession>A0A9X6NQY9</accession>
<organism evidence="2 3">
    <name type="scientific">Hypsibius exemplaris</name>
    <name type="common">Freshwater tardigrade</name>
    <dbReference type="NCBI Taxonomy" id="2072580"/>
    <lineage>
        <taxon>Eukaryota</taxon>
        <taxon>Metazoa</taxon>
        <taxon>Ecdysozoa</taxon>
        <taxon>Tardigrada</taxon>
        <taxon>Eutardigrada</taxon>
        <taxon>Parachela</taxon>
        <taxon>Hypsibioidea</taxon>
        <taxon>Hypsibiidae</taxon>
        <taxon>Hypsibius</taxon>
    </lineage>
</organism>
<evidence type="ECO:0000313" key="3">
    <source>
        <dbReference type="Proteomes" id="UP000192578"/>
    </source>
</evidence>
<sequence length="99" mass="11360">MNEYSRTNVLQKSEKENALLSRMSTVSHRRKESQRVRSVIVHEGGKFRLERKFNVKTDCLETTRLNGRFVVNDSVEVRSTRAARSSAQPAPPENREVTA</sequence>
<feature type="region of interest" description="Disordered" evidence="1">
    <location>
        <begin position="78"/>
        <end position="99"/>
    </location>
</feature>
<protein>
    <submittedName>
        <fullName evidence="2">Uncharacterized protein</fullName>
    </submittedName>
</protein>
<reference evidence="3" key="1">
    <citation type="submission" date="2017-01" db="EMBL/GenBank/DDBJ databases">
        <title>Comparative genomics of anhydrobiosis in the tardigrade Hypsibius dujardini.</title>
        <authorList>
            <person name="Yoshida Y."/>
            <person name="Koutsovoulos G."/>
            <person name="Laetsch D."/>
            <person name="Stevens L."/>
            <person name="Kumar S."/>
            <person name="Horikawa D."/>
            <person name="Ishino K."/>
            <person name="Komine S."/>
            <person name="Tomita M."/>
            <person name="Blaxter M."/>
            <person name="Arakawa K."/>
        </authorList>
    </citation>
    <scope>NUCLEOTIDE SEQUENCE [LARGE SCALE GENOMIC DNA]</scope>
    <source>
        <strain evidence="3">Z151</strain>
    </source>
</reference>